<feature type="region of interest" description="Disordered" evidence="1">
    <location>
        <begin position="299"/>
        <end position="318"/>
    </location>
</feature>
<sequence>MSLAYTRKFIILKKEFSNLGGNPKGHCKLEIKGLRGIVTVNIENAEKDTAYNVVFILNSNNNNNIWNLGKIFTDESGKGKGEYVFLQRDLEKENLLLEKVSGILIVRDGKVLLGGYLDKEDGTIQRYIDKMPFNPIIESKEEPVEAVKVEKEQIDEVEEVKDIQEVEEVEEIKEIEVMEVHDTGEEMDNEVVEQEYDSIYDVPSKEPEYDSMYDVPAKEQEYDPMYDIPAKEQEYDPIYDVPAKEQEYDPIYDVPAKEQEYNPEYDIPAKEPKEETLATAVESEEIEEIEIEKKEIQEKEIEENQDESVLELEEDPEDDFEPDYKTLDYIKKLNQKNQTTNYVLSILRFFPYIEPFKYNLKDYNWWIVELDKDNEYRAFLPYFSYIVGGNNKEAYKESIATCNELMDKYGHYLFGLYNEGENVKYFVYGIPGKFVKEEHPYAGERGFNTWYEGESGEGYWIIHIDPMTGKPVESPIPMIPID</sequence>
<evidence type="ECO:0000256" key="1">
    <source>
        <dbReference type="SAM" id="MobiDB-lite"/>
    </source>
</evidence>
<gene>
    <name evidence="2" type="ORF">FYJ83_03715</name>
</gene>
<accession>A0A6N7XVK6</accession>
<dbReference type="EMBL" id="VUNQ01000005">
    <property type="protein sequence ID" value="MSU00574.1"/>
    <property type="molecule type" value="Genomic_DNA"/>
</dbReference>
<feature type="compositionally biased region" description="Acidic residues" evidence="1">
    <location>
        <begin position="300"/>
        <end position="318"/>
    </location>
</feature>
<proteinExistence type="predicted"/>
<evidence type="ECO:0000313" key="2">
    <source>
        <dbReference type="EMBL" id="MSU00574.1"/>
    </source>
</evidence>
<dbReference type="AlphaFoldDB" id="A0A6N7XVK6"/>
<evidence type="ECO:0000313" key="3">
    <source>
        <dbReference type="Proteomes" id="UP000469523"/>
    </source>
</evidence>
<keyword evidence="3" id="KW-1185">Reference proteome</keyword>
<protein>
    <submittedName>
        <fullName evidence="2">Uncharacterized protein</fullName>
    </submittedName>
</protein>
<organism evidence="2 3">
    <name type="scientific">Tissierella pigra</name>
    <dbReference type="NCBI Taxonomy" id="2607614"/>
    <lineage>
        <taxon>Bacteria</taxon>
        <taxon>Bacillati</taxon>
        <taxon>Bacillota</taxon>
        <taxon>Tissierellia</taxon>
        <taxon>Tissierellales</taxon>
        <taxon>Tissierellaceae</taxon>
        <taxon>Tissierella</taxon>
    </lineage>
</organism>
<comment type="caution">
    <text evidence="2">The sequence shown here is derived from an EMBL/GenBank/DDBJ whole genome shotgun (WGS) entry which is preliminary data.</text>
</comment>
<dbReference type="Proteomes" id="UP000469523">
    <property type="component" value="Unassembled WGS sequence"/>
</dbReference>
<reference evidence="2 3" key="1">
    <citation type="submission" date="2019-09" db="EMBL/GenBank/DDBJ databases">
        <title>In-depth cultivation of the pig gut microbiome towards novel bacterial diversity and tailored functional studies.</title>
        <authorList>
            <person name="Wylensek D."/>
            <person name="Hitch T.C.A."/>
            <person name="Clavel T."/>
        </authorList>
    </citation>
    <scope>NUCLEOTIDE SEQUENCE [LARGE SCALE GENOMIC DNA]</scope>
    <source>
        <strain evidence="2 3">WCA3-693-APC-4?</strain>
    </source>
</reference>
<name>A0A6N7XVK6_9FIRM</name>
<dbReference type="RefSeq" id="WP_154439000.1">
    <property type="nucleotide sequence ID" value="NZ_VUNQ01000005.1"/>
</dbReference>